<dbReference type="AlphaFoldDB" id="A0AAD4X8A7"/>
<feature type="transmembrane region" description="Helical" evidence="1">
    <location>
        <begin position="230"/>
        <end position="257"/>
    </location>
</feature>
<gene>
    <name evidence="2" type="ORF">MKW98_031267</name>
</gene>
<dbReference type="PANTHER" id="PTHR33133:SF5">
    <property type="entry name" value="OS08G0107100 PROTEIN"/>
    <property type="match status" value="1"/>
</dbReference>
<feature type="transmembrane region" description="Helical" evidence="1">
    <location>
        <begin position="113"/>
        <end position="138"/>
    </location>
</feature>
<evidence type="ECO:0000313" key="3">
    <source>
        <dbReference type="Proteomes" id="UP001202328"/>
    </source>
</evidence>
<feature type="transmembrane region" description="Helical" evidence="1">
    <location>
        <begin position="200"/>
        <end position="224"/>
    </location>
</feature>
<keyword evidence="1" id="KW-0812">Transmembrane</keyword>
<evidence type="ECO:0000313" key="2">
    <source>
        <dbReference type="EMBL" id="KAI3863675.1"/>
    </source>
</evidence>
<name>A0AAD4X8A7_9MAGN</name>
<sequence>MGFFSIIKEACKLSFTWKKLFSHIAVCILLPLAALNLNEIQISHFIETQTYQNNENARRLALSITQFVYALVIVFFTLYSTSIVVTAVACFYTSKDVTFKNVSGAFSRVWGRLIVTFLWFLLFVVIYLSVAIALLIWFATTTGEVRNKLAIALVVLSVFYFVGLVYVTLIYNVATVVCVLEKDYGRKAFGRSMKLIKGKLWVSFFVYLLIDIAFAGILVVYSLFVVNVNILSVVGKVFVAIGCYLLMTILLHFYFVIQTVIYFKCKSHHNESISDVARHLEDSYALLGRENGAQRVSV</sequence>
<dbReference type="EMBL" id="JAJJMB010014022">
    <property type="protein sequence ID" value="KAI3863675.1"/>
    <property type="molecule type" value="Genomic_DNA"/>
</dbReference>
<comment type="caution">
    <text evidence="2">The sequence shown here is derived from an EMBL/GenBank/DDBJ whole genome shotgun (WGS) entry which is preliminary data.</text>
</comment>
<feature type="transmembrane region" description="Helical" evidence="1">
    <location>
        <begin position="150"/>
        <end position="180"/>
    </location>
</feature>
<evidence type="ECO:0000256" key="1">
    <source>
        <dbReference type="SAM" id="Phobius"/>
    </source>
</evidence>
<keyword evidence="1" id="KW-1133">Transmembrane helix</keyword>
<keyword evidence="1" id="KW-0472">Membrane</keyword>
<feature type="transmembrane region" description="Helical" evidence="1">
    <location>
        <begin position="67"/>
        <end position="92"/>
    </location>
</feature>
<organism evidence="2 3">
    <name type="scientific">Papaver atlanticum</name>
    <dbReference type="NCBI Taxonomy" id="357466"/>
    <lineage>
        <taxon>Eukaryota</taxon>
        <taxon>Viridiplantae</taxon>
        <taxon>Streptophyta</taxon>
        <taxon>Embryophyta</taxon>
        <taxon>Tracheophyta</taxon>
        <taxon>Spermatophyta</taxon>
        <taxon>Magnoliopsida</taxon>
        <taxon>Ranunculales</taxon>
        <taxon>Papaveraceae</taxon>
        <taxon>Papaveroideae</taxon>
        <taxon>Papaver</taxon>
    </lineage>
</organism>
<accession>A0AAD4X8A7</accession>
<proteinExistence type="predicted"/>
<protein>
    <submittedName>
        <fullName evidence="2">Uncharacterized protein</fullName>
    </submittedName>
</protein>
<keyword evidence="3" id="KW-1185">Reference proteome</keyword>
<feature type="transmembrane region" description="Helical" evidence="1">
    <location>
        <begin position="20"/>
        <end position="37"/>
    </location>
</feature>
<dbReference type="Proteomes" id="UP001202328">
    <property type="component" value="Unassembled WGS sequence"/>
</dbReference>
<reference evidence="2" key="1">
    <citation type="submission" date="2022-04" db="EMBL/GenBank/DDBJ databases">
        <title>A functionally conserved STORR gene fusion in Papaver species that diverged 16.8 million years ago.</title>
        <authorList>
            <person name="Catania T."/>
        </authorList>
    </citation>
    <scope>NUCLEOTIDE SEQUENCE</scope>
    <source>
        <strain evidence="2">S-188037</strain>
    </source>
</reference>
<dbReference type="PANTHER" id="PTHR33133">
    <property type="entry name" value="OS08G0107100 PROTEIN-RELATED"/>
    <property type="match status" value="1"/>
</dbReference>